<evidence type="ECO:0000313" key="2">
    <source>
        <dbReference type="Proteomes" id="UP000272729"/>
    </source>
</evidence>
<dbReference type="PRINTS" id="PR00364">
    <property type="entry name" value="DISEASERSIST"/>
</dbReference>
<dbReference type="Gene3D" id="3.40.50.300">
    <property type="entry name" value="P-loop containing nucleotide triphosphate hydrolases"/>
    <property type="match status" value="1"/>
</dbReference>
<dbReference type="PANTHER" id="PTHR35205">
    <property type="entry name" value="NB-ARC AND TPR DOMAIN PROTEIN"/>
    <property type="match status" value="1"/>
</dbReference>
<dbReference type="AlphaFoldDB" id="A0A495X421"/>
<dbReference type="EMBL" id="RBXR01000001">
    <property type="protein sequence ID" value="RKT68700.1"/>
    <property type="molecule type" value="Genomic_DNA"/>
</dbReference>
<dbReference type="Proteomes" id="UP000272729">
    <property type="component" value="Unassembled WGS sequence"/>
</dbReference>
<comment type="caution">
    <text evidence="1">The sequence shown here is derived from an EMBL/GenBank/DDBJ whole genome shotgun (WGS) entry which is preliminary data.</text>
</comment>
<dbReference type="SUPFAM" id="SSF52540">
    <property type="entry name" value="P-loop containing nucleoside triphosphate hydrolases"/>
    <property type="match status" value="1"/>
</dbReference>
<proteinExistence type="predicted"/>
<keyword evidence="2" id="KW-1185">Reference proteome</keyword>
<dbReference type="PANTHER" id="PTHR35205:SF1">
    <property type="entry name" value="ZU5 DOMAIN-CONTAINING PROTEIN"/>
    <property type="match status" value="1"/>
</dbReference>
<sequence length="427" mass="45470">MSDPRSEFAAAFARLRGRVPDLTDEALARRACRVALPSGRRVAVDARRLGEWVSGRSVPREFDAVLAVVLASGGARDVGRLRELWRAAREKRAQVAQPEVVRRVAVGQVPGAAAASRGRPEVVEAASAVGRVVLTGAGGVGKSQVAAAVFRRACVEVAVWVSASSRRSVIAGYARGWRALGNPAASDEEAADLFLAWLRTTSTSWLVVLDDLDDPAVLSGLWPEGCGRTLVTTRRRDAVLLRPDVKVVPVGVFTREEAAGYLVERLSVDPRHDVSDLEALAEALGGHPLALAQAAAFLIDTGLTVPAYLDRLADRRRPVAELFPPSSPADEHDGTVTEVVARAVEAARVLSPGAPAMLELVSLLGSDGIPEEVLLHGHDLPALRALHRVHLVTHRDGFVQVHPLVQRVVRELLKVPPAVVVPVAASA</sequence>
<reference evidence="1 2" key="1">
    <citation type="submission" date="2018-10" db="EMBL/GenBank/DDBJ databases">
        <title>Sequencing the genomes of 1000 actinobacteria strains.</title>
        <authorList>
            <person name="Klenk H.-P."/>
        </authorList>
    </citation>
    <scope>NUCLEOTIDE SEQUENCE [LARGE SCALE GENOMIC DNA]</scope>
    <source>
        <strain evidence="1 2">DSM 43911</strain>
    </source>
</reference>
<gene>
    <name evidence="1" type="ORF">DFJ66_1893</name>
</gene>
<dbReference type="OrthoDB" id="3885120at2"/>
<evidence type="ECO:0000313" key="1">
    <source>
        <dbReference type="EMBL" id="RKT68700.1"/>
    </source>
</evidence>
<name>A0A495X421_9PSEU</name>
<protein>
    <submittedName>
        <fullName evidence="1">NB-ARC domain-containing protein</fullName>
    </submittedName>
</protein>
<dbReference type="InterPro" id="IPR027417">
    <property type="entry name" value="P-loop_NTPase"/>
</dbReference>
<dbReference type="RefSeq" id="WP_121219897.1">
    <property type="nucleotide sequence ID" value="NZ_JBIUBA010000007.1"/>
</dbReference>
<organism evidence="1 2">
    <name type="scientific">Saccharothrix variisporea</name>
    <dbReference type="NCBI Taxonomy" id="543527"/>
    <lineage>
        <taxon>Bacteria</taxon>
        <taxon>Bacillati</taxon>
        <taxon>Actinomycetota</taxon>
        <taxon>Actinomycetes</taxon>
        <taxon>Pseudonocardiales</taxon>
        <taxon>Pseudonocardiaceae</taxon>
        <taxon>Saccharothrix</taxon>
    </lineage>
</organism>
<accession>A0A495X421</accession>